<dbReference type="Gene3D" id="3.40.50.300">
    <property type="entry name" value="P-loop containing nucleotide triphosphate hydrolases"/>
    <property type="match status" value="1"/>
</dbReference>
<evidence type="ECO:0000256" key="3">
    <source>
        <dbReference type="ARBA" id="ARBA00022603"/>
    </source>
</evidence>
<dbReference type="PANTHER" id="PTHR10108:SF1083">
    <property type="entry name" value="METHYLTRANSFERASE PMT4-RELATED"/>
    <property type="match status" value="1"/>
</dbReference>
<comment type="caution">
    <text evidence="10">The sequence shown here is derived from an EMBL/GenBank/DDBJ whole genome shotgun (WGS) entry which is preliminary data.</text>
</comment>
<dbReference type="Proteomes" id="UP001472677">
    <property type="component" value="Unassembled WGS sequence"/>
</dbReference>
<name>A0ABR2CSU3_9ROSI</name>
<dbReference type="InterPro" id="IPR029063">
    <property type="entry name" value="SAM-dependent_MTases_sf"/>
</dbReference>
<comment type="subcellular location">
    <subcellularLocation>
        <location evidence="9">Endomembrane system</location>
        <topology evidence="9">Single-pass membrane protein</topology>
    </subcellularLocation>
    <subcellularLocation>
        <location evidence="1">Membrane</location>
        <topology evidence="1">Single-pass type II membrane protein</topology>
    </subcellularLocation>
</comment>
<accession>A0ABR2CSU3</accession>
<evidence type="ECO:0008006" key="12">
    <source>
        <dbReference type="Google" id="ProtNLM"/>
    </source>
</evidence>
<evidence type="ECO:0000256" key="6">
    <source>
        <dbReference type="ARBA" id="ARBA00022840"/>
    </source>
</evidence>
<evidence type="ECO:0000313" key="11">
    <source>
        <dbReference type="Proteomes" id="UP001472677"/>
    </source>
</evidence>
<dbReference type="PANTHER" id="PTHR10108">
    <property type="entry name" value="SAM-DEPENDENT METHYLTRANSFERASE"/>
    <property type="match status" value="1"/>
</dbReference>
<dbReference type="Pfam" id="PF08433">
    <property type="entry name" value="KTI12"/>
    <property type="match status" value="1"/>
</dbReference>
<keyword evidence="7" id="KW-0735">Signal-anchor</keyword>
<evidence type="ECO:0000313" key="10">
    <source>
        <dbReference type="EMBL" id="KAK8522848.1"/>
    </source>
</evidence>
<dbReference type="InterPro" id="IPR027417">
    <property type="entry name" value="P-loop_NTPase"/>
</dbReference>
<keyword evidence="4" id="KW-0808">Transferase</keyword>
<comment type="similarity">
    <text evidence="2">Belongs to the methyltransferase superfamily.</text>
</comment>
<dbReference type="InterPro" id="IPR013641">
    <property type="entry name" value="KTI12/PSTK"/>
</dbReference>
<evidence type="ECO:0000256" key="8">
    <source>
        <dbReference type="ARBA" id="ARBA00023180"/>
    </source>
</evidence>
<keyword evidence="6" id="KW-0067">ATP-binding</keyword>
<evidence type="ECO:0000256" key="7">
    <source>
        <dbReference type="ARBA" id="ARBA00022968"/>
    </source>
</evidence>
<keyword evidence="7" id="KW-0812">Transmembrane</keyword>
<dbReference type="SUPFAM" id="SSF52540">
    <property type="entry name" value="P-loop containing nucleoside triphosphate hydrolases"/>
    <property type="match status" value="1"/>
</dbReference>
<keyword evidence="8" id="KW-0325">Glycoprotein</keyword>
<organism evidence="10 11">
    <name type="scientific">Hibiscus sabdariffa</name>
    <name type="common">roselle</name>
    <dbReference type="NCBI Taxonomy" id="183260"/>
    <lineage>
        <taxon>Eukaryota</taxon>
        <taxon>Viridiplantae</taxon>
        <taxon>Streptophyta</taxon>
        <taxon>Embryophyta</taxon>
        <taxon>Tracheophyta</taxon>
        <taxon>Spermatophyta</taxon>
        <taxon>Magnoliopsida</taxon>
        <taxon>eudicotyledons</taxon>
        <taxon>Gunneridae</taxon>
        <taxon>Pentapetalae</taxon>
        <taxon>rosids</taxon>
        <taxon>malvids</taxon>
        <taxon>Malvales</taxon>
        <taxon>Malvaceae</taxon>
        <taxon>Malvoideae</taxon>
        <taxon>Hibiscus</taxon>
    </lineage>
</organism>
<dbReference type="CDD" id="cd02440">
    <property type="entry name" value="AdoMet_MTases"/>
    <property type="match status" value="1"/>
</dbReference>
<reference evidence="10 11" key="1">
    <citation type="journal article" date="2024" name="G3 (Bethesda)">
        <title>Genome assembly of Hibiscus sabdariffa L. provides insights into metabolisms of medicinal natural products.</title>
        <authorList>
            <person name="Kim T."/>
        </authorList>
    </citation>
    <scope>NUCLEOTIDE SEQUENCE [LARGE SCALE GENOMIC DNA]</scope>
    <source>
        <strain evidence="10">TK-2024</strain>
        <tissue evidence="10">Old leaves</tissue>
    </source>
</reference>
<gene>
    <name evidence="10" type="ORF">V6N12_056542</name>
</gene>
<protein>
    <recommendedName>
        <fullName evidence="12">Methyltransferase</fullName>
    </recommendedName>
</protein>
<evidence type="ECO:0000256" key="4">
    <source>
        <dbReference type="ARBA" id="ARBA00022679"/>
    </source>
</evidence>
<dbReference type="InterPro" id="IPR004159">
    <property type="entry name" value="Put_SAM_MeTrfase"/>
</dbReference>
<evidence type="ECO:0000256" key="5">
    <source>
        <dbReference type="ARBA" id="ARBA00022741"/>
    </source>
</evidence>
<dbReference type="Gene3D" id="3.40.50.150">
    <property type="entry name" value="Vaccinia Virus protein VP39"/>
    <property type="match status" value="1"/>
</dbReference>
<sequence>MALVVICGQPCSGKSTAAKCLAEALNDSECKQTVRIVDEASFHLDRNQSYANMPSEKNLRGVLRSEVDRSVSKDNIIIVDSLNSIKGYRYELWCLARAAGIRYCVVYCDVEEMQCRKWNEERREKGEAAYNDVIFEDLVRRFENPDRRNRWDSPLFELRPQIDGVEKSCVAIADAVSYLTKKVDSKSRDVKVLQPTIATQNTRFSDANSLYEMDKATQEVINIIVEAQSQAIGGPLAGISIGQGLPSIDISRPVGLPELRRLRRTFIKLTGQTSLSGRPPPSDADSAKRIILGLSLEIHVGASSLLLQGSVNVFDVMFYSVLIFWDSVELEMEYKGVKWVFSPQDNDLQILNLHRFMQFGHLLETEGLTLLIIEFPLALFGFYQNICSVFGSSSSNSFDSVTFTPVPEIYTNYRRLKEQAAVDYFELRTIVSGASRQRELGLCSKEKENYVPCYNVTANTILGFKDGEEFDRHCEVSGQGNWCLVRPPKDYKIPLRWPAGRDVIWSGNVKITKDQFLSSGSMTKRIMLLEENQIAFHPEDGLIFDGVKDYSRQIAEMLGLGSDSEFFQAGVHTVLDIGCGFGSFGAHLVSRKLMTLCIAAYEATGSQVQLALERGLPAMIGNFISRQLPYPSLSYDMVHCAQCGIVWDKKEGMFLIEIDRLLKPGGYFVLTSPTSKPRGSSTSTKKRNMLTPLEQFTEKICWSLIAQQDDTFIWQKTADAHCYSSNRKDDVPLCKEGYDAPYYRALVPCITGTSSKRWIPIQNRSSNSDLSSAELEVHGKYYSISYFFLHAHAFRPGDEDPLPPFNMLRNVMDMNAHYGGLNAALLEEKKMVWVMNVVPVRARNTLPLILDRGFLGVLHDWCEPFPTYPRTYDMLHADGLLSLLTSERCGLMELFMEMDRILRPEGWVVLSDKLGLIELARSHATQVRWDARVIDLQNGSDQRLLVCQKPFLKR</sequence>
<evidence type="ECO:0000256" key="1">
    <source>
        <dbReference type="ARBA" id="ARBA00004606"/>
    </source>
</evidence>
<evidence type="ECO:0000256" key="2">
    <source>
        <dbReference type="ARBA" id="ARBA00008361"/>
    </source>
</evidence>
<evidence type="ECO:0000256" key="9">
    <source>
        <dbReference type="ARBA" id="ARBA00037847"/>
    </source>
</evidence>
<keyword evidence="3" id="KW-0489">Methyltransferase</keyword>
<proteinExistence type="inferred from homology"/>
<keyword evidence="5" id="KW-0547">Nucleotide-binding</keyword>
<dbReference type="Pfam" id="PF03141">
    <property type="entry name" value="Methyltransf_29"/>
    <property type="match status" value="2"/>
</dbReference>
<keyword evidence="11" id="KW-1185">Reference proteome</keyword>
<dbReference type="EMBL" id="JBBPBM010000045">
    <property type="protein sequence ID" value="KAK8522848.1"/>
    <property type="molecule type" value="Genomic_DNA"/>
</dbReference>
<dbReference type="SUPFAM" id="SSF53335">
    <property type="entry name" value="S-adenosyl-L-methionine-dependent methyltransferases"/>
    <property type="match status" value="2"/>
</dbReference>